<sequence length="167" mass="18792">MEYLFILIIISILINLPIVNCGCVQCTGRGQQQTNSPPHGAEQSQQTNIGPTSSTQPQNDEIGHVDGHRLVRIPLIDYIRGSRTRNFGVGVMVYDSRNIFSYEQVNVNFATANLMRDEKLILMEIILSTNTFLAENALAIFKHFAKKKFTRNGGIYIIELFVCLDTI</sequence>
<reference evidence="3 4" key="1">
    <citation type="submission" date="2020-08" db="EMBL/GenBank/DDBJ databases">
        <authorList>
            <person name="Koutsovoulos G."/>
            <person name="Danchin GJ E."/>
        </authorList>
    </citation>
    <scope>NUCLEOTIDE SEQUENCE [LARGE SCALE GENOMIC DNA]</scope>
</reference>
<dbReference type="EMBL" id="CAJEWN010000183">
    <property type="protein sequence ID" value="CAD2171384.1"/>
    <property type="molecule type" value="Genomic_DNA"/>
</dbReference>
<evidence type="ECO:0000256" key="2">
    <source>
        <dbReference type="SAM" id="SignalP"/>
    </source>
</evidence>
<feature type="chain" id="PRO_5027883617" evidence="2">
    <location>
        <begin position="22"/>
        <end position="167"/>
    </location>
</feature>
<evidence type="ECO:0000313" key="4">
    <source>
        <dbReference type="Proteomes" id="UP000580250"/>
    </source>
</evidence>
<evidence type="ECO:0000313" key="3">
    <source>
        <dbReference type="EMBL" id="CAD2171384.1"/>
    </source>
</evidence>
<proteinExistence type="predicted"/>
<dbReference type="AlphaFoldDB" id="A0A6V7VAQ0"/>
<feature type="region of interest" description="Disordered" evidence="1">
    <location>
        <begin position="30"/>
        <end position="62"/>
    </location>
</feature>
<comment type="caution">
    <text evidence="3">The sequence shown here is derived from an EMBL/GenBank/DDBJ whole genome shotgun (WGS) entry which is preliminary data.</text>
</comment>
<keyword evidence="2" id="KW-0732">Signal</keyword>
<gene>
    <name evidence="3" type="ORF">MENT_LOCUS22864</name>
</gene>
<organism evidence="3 4">
    <name type="scientific">Meloidogyne enterolobii</name>
    <name type="common">Root-knot nematode worm</name>
    <name type="synonym">Meloidogyne mayaguensis</name>
    <dbReference type="NCBI Taxonomy" id="390850"/>
    <lineage>
        <taxon>Eukaryota</taxon>
        <taxon>Metazoa</taxon>
        <taxon>Ecdysozoa</taxon>
        <taxon>Nematoda</taxon>
        <taxon>Chromadorea</taxon>
        <taxon>Rhabditida</taxon>
        <taxon>Tylenchina</taxon>
        <taxon>Tylenchomorpha</taxon>
        <taxon>Tylenchoidea</taxon>
        <taxon>Meloidogynidae</taxon>
        <taxon>Meloidogyninae</taxon>
        <taxon>Meloidogyne</taxon>
    </lineage>
</organism>
<accession>A0A6V7VAQ0</accession>
<dbReference type="Proteomes" id="UP000580250">
    <property type="component" value="Unassembled WGS sequence"/>
</dbReference>
<feature type="signal peptide" evidence="2">
    <location>
        <begin position="1"/>
        <end position="21"/>
    </location>
</feature>
<feature type="compositionally biased region" description="Polar residues" evidence="1">
    <location>
        <begin position="30"/>
        <end position="59"/>
    </location>
</feature>
<name>A0A6V7VAQ0_MELEN</name>
<evidence type="ECO:0000256" key="1">
    <source>
        <dbReference type="SAM" id="MobiDB-lite"/>
    </source>
</evidence>
<protein>
    <submittedName>
        <fullName evidence="3">Uncharacterized protein</fullName>
    </submittedName>
</protein>